<comment type="caution">
    <text evidence="6">The sequence shown here is derived from an EMBL/GenBank/DDBJ whole genome shotgun (WGS) entry which is preliminary data.</text>
</comment>
<accession>A0A3R9NU14</accession>
<gene>
    <name evidence="6" type="ORF">EDE15_0014</name>
</gene>
<dbReference type="InterPro" id="IPR036922">
    <property type="entry name" value="Rieske_2Fe-2S_sf"/>
</dbReference>
<dbReference type="Pfam" id="PF00355">
    <property type="entry name" value="Rieske"/>
    <property type="match status" value="1"/>
</dbReference>
<evidence type="ECO:0000313" key="6">
    <source>
        <dbReference type="EMBL" id="RSL14562.1"/>
    </source>
</evidence>
<evidence type="ECO:0000256" key="3">
    <source>
        <dbReference type="ARBA" id="ARBA00023004"/>
    </source>
</evidence>
<dbReference type="InterPro" id="IPR017941">
    <property type="entry name" value="Rieske_2Fe-2S"/>
</dbReference>
<evidence type="ECO:0000256" key="2">
    <source>
        <dbReference type="ARBA" id="ARBA00022723"/>
    </source>
</evidence>
<dbReference type="RefSeq" id="WP_125483408.1">
    <property type="nucleotide sequence ID" value="NZ_RSDW01000001.1"/>
</dbReference>
<protein>
    <submittedName>
        <fullName evidence="6">Nitrite reductase (NADH) small subunit</fullName>
    </submittedName>
</protein>
<dbReference type="GO" id="GO:0051537">
    <property type="term" value="F:2 iron, 2 sulfur cluster binding"/>
    <property type="evidence" value="ECO:0007669"/>
    <property type="project" value="UniProtKB-KW"/>
</dbReference>
<dbReference type="OrthoDB" id="9795104at2"/>
<keyword evidence="2" id="KW-0479">Metal-binding</keyword>
<dbReference type="EMBL" id="RSDW01000001">
    <property type="protein sequence ID" value="RSL14562.1"/>
    <property type="molecule type" value="Genomic_DNA"/>
</dbReference>
<sequence length="104" mass="11101">MAQWVRLCSLAEAPAVGQVMEAEVQGVGVCLANVGGELSALDNVCPHRQGPLGQGWVEGEMVVCPWHSWAFHAKTGVAEYPEGERVGSFAVRVEGQDVLVEIGR</sequence>
<dbReference type="GO" id="GO:0046872">
    <property type="term" value="F:metal ion binding"/>
    <property type="evidence" value="ECO:0007669"/>
    <property type="project" value="UniProtKB-KW"/>
</dbReference>
<dbReference type="PANTHER" id="PTHR21496:SF23">
    <property type="entry name" value="3-PHENYLPROPIONATE_CINNAMIC ACID DIOXYGENASE FERREDOXIN SUBUNIT"/>
    <property type="match status" value="1"/>
</dbReference>
<keyword evidence="4" id="KW-0411">Iron-sulfur</keyword>
<dbReference type="Gene3D" id="2.102.10.10">
    <property type="entry name" value="Rieske [2Fe-2S] iron-sulphur domain"/>
    <property type="match status" value="1"/>
</dbReference>
<proteinExistence type="predicted"/>
<dbReference type="Proteomes" id="UP000269669">
    <property type="component" value="Unassembled WGS sequence"/>
</dbReference>
<evidence type="ECO:0000259" key="5">
    <source>
        <dbReference type="PROSITE" id="PS51296"/>
    </source>
</evidence>
<dbReference type="PANTHER" id="PTHR21496">
    <property type="entry name" value="FERREDOXIN-RELATED"/>
    <property type="match status" value="1"/>
</dbReference>
<keyword evidence="7" id="KW-1185">Reference proteome</keyword>
<dbReference type="AlphaFoldDB" id="A0A3R9NU14"/>
<organism evidence="6 7">
    <name type="scientific">Edaphobacter aggregans</name>
    <dbReference type="NCBI Taxonomy" id="570835"/>
    <lineage>
        <taxon>Bacteria</taxon>
        <taxon>Pseudomonadati</taxon>
        <taxon>Acidobacteriota</taxon>
        <taxon>Terriglobia</taxon>
        <taxon>Terriglobales</taxon>
        <taxon>Acidobacteriaceae</taxon>
        <taxon>Edaphobacter</taxon>
    </lineage>
</organism>
<evidence type="ECO:0000313" key="7">
    <source>
        <dbReference type="Proteomes" id="UP000269669"/>
    </source>
</evidence>
<feature type="domain" description="Rieske" evidence="5">
    <location>
        <begin position="2"/>
        <end position="100"/>
    </location>
</feature>
<dbReference type="SUPFAM" id="SSF50022">
    <property type="entry name" value="ISP domain"/>
    <property type="match status" value="1"/>
</dbReference>
<evidence type="ECO:0000256" key="4">
    <source>
        <dbReference type="ARBA" id="ARBA00023014"/>
    </source>
</evidence>
<keyword evidence="3" id="KW-0408">Iron</keyword>
<dbReference type="PROSITE" id="PS51296">
    <property type="entry name" value="RIESKE"/>
    <property type="match status" value="1"/>
</dbReference>
<reference evidence="6 7" key="1">
    <citation type="submission" date="2018-12" db="EMBL/GenBank/DDBJ databases">
        <title>Sequencing of bacterial isolates from soil warming experiment in Harvard Forest, Massachusetts, USA.</title>
        <authorList>
            <person name="Deangelis K."/>
        </authorList>
    </citation>
    <scope>NUCLEOTIDE SEQUENCE [LARGE SCALE GENOMIC DNA]</scope>
    <source>
        <strain evidence="6 7">EB153</strain>
    </source>
</reference>
<keyword evidence="1" id="KW-0001">2Fe-2S</keyword>
<name>A0A3R9NU14_9BACT</name>
<evidence type="ECO:0000256" key="1">
    <source>
        <dbReference type="ARBA" id="ARBA00022714"/>
    </source>
</evidence>